<dbReference type="PANTHER" id="PTHR37984:SF5">
    <property type="entry name" value="PROTEIN NYNRIN-LIKE"/>
    <property type="match status" value="1"/>
</dbReference>
<proteinExistence type="predicted"/>
<evidence type="ECO:0000313" key="2">
    <source>
        <dbReference type="EMBL" id="CAL1678248.1"/>
    </source>
</evidence>
<dbReference type="InterPro" id="IPR043128">
    <property type="entry name" value="Rev_trsase/Diguanyl_cyclase"/>
</dbReference>
<dbReference type="FunFam" id="3.30.70.270:FF:000003">
    <property type="entry name" value="Transposon Ty3-G Gag-Pol polyprotein"/>
    <property type="match status" value="1"/>
</dbReference>
<dbReference type="GO" id="GO:0071897">
    <property type="term" value="P:DNA biosynthetic process"/>
    <property type="evidence" value="ECO:0007669"/>
    <property type="project" value="UniProtKB-ARBA"/>
</dbReference>
<dbReference type="Gene3D" id="3.30.70.270">
    <property type="match status" value="2"/>
</dbReference>
<gene>
    <name evidence="2" type="ORF">LPLAT_LOCUS4143</name>
</gene>
<name>A0AAV2NEH4_9HYME</name>
<dbReference type="InterPro" id="IPR000477">
    <property type="entry name" value="RT_dom"/>
</dbReference>
<keyword evidence="3" id="KW-1185">Reference proteome</keyword>
<sequence length="164" mass="19133">MNRLSFGIKIAPAEFNRILEQILQGLNKTEKFFDDLIIYGTTKEECLRNLQACLARLQAYDLHLNRGKCVFFTEKIEYLGHLIQYNQISKSPAKVQAIIKMSRPKNVEDVRRFLGMVTYYARFIPDLSTRSTALRILLRKNHKFKWIADCEAAFTHLKNEMASD</sequence>
<reference evidence="2" key="1">
    <citation type="submission" date="2024-04" db="EMBL/GenBank/DDBJ databases">
        <authorList>
            <consortium name="Molecular Ecology Group"/>
        </authorList>
    </citation>
    <scope>NUCLEOTIDE SEQUENCE</scope>
</reference>
<protein>
    <recommendedName>
        <fullName evidence="1">Reverse transcriptase domain-containing protein</fullName>
    </recommendedName>
</protein>
<dbReference type="PANTHER" id="PTHR37984">
    <property type="entry name" value="PROTEIN CBG26694"/>
    <property type="match status" value="1"/>
</dbReference>
<dbReference type="Pfam" id="PF00078">
    <property type="entry name" value="RVT_1"/>
    <property type="match status" value="1"/>
</dbReference>
<dbReference type="InterPro" id="IPR043502">
    <property type="entry name" value="DNA/RNA_pol_sf"/>
</dbReference>
<evidence type="ECO:0000313" key="3">
    <source>
        <dbReference type="Proteomes" id="UP001497644"/>
    </source>
</evidence>
<dbReference type="FunFam" id="3.30.70.270:FF:000063">
    <property type="entry name" value="Zinc knuckle domaincontaining protein"/>
    <property type="match status" value="1"/>
</dbReference>
<dbReference type="AlphaFoldDB" id="A0AAV2NEH4"/>
<accession>A0AAV2NEH4</accession>
<dbReference type="InterPro" id="IPR050951">
    <property type="entry name" value="Retrovirus_Pol_polyprotein"/>
</dbReference>
<dbReference type="Proteomes" id="UP001497644">
    <property type="component" value="Chromosome 14"/>
</dbReference>
<dbReference type="SUPFAM" id="SSF56672">
    <property type="entry name" value="DNA/RNA polymerases"/>
    <property type="match status" value="1"/>
</dbReference>
<dbReference type="EMBL" id="OZ034837">
    <property type="protein sequence ID" value="CAL1678248.1"/>
    <property type="molecule type" value="Genomic_DNA"/>
</dbReference>
<organism evidence="2 3">
    <name type="scientific">Lasius platythorax</name>
    <dbReference type="NCBI Taxonomy" id="488582"/>
    <lineage>
        <taxon>Eukaryota</taxon>
        <taxon>Metazoa</taxon>
        <taxon>Ecdysozoa</taxon>
        <taxon>Arthropoda</taxon>
        <taxon>Hexapoda</taxon>
        <taxon>Insecta</taxon>
        <taxon>Pterygota</taxon>
        <taxon>Neoptera</taxon>
        <taxon>Endopterygota</taxon>
        <taxon>Hymenoptera</taxon>
        <taxon>Apocrita</taxon>
        <taxon>Aculeata</taxon>
        <taxon>Formicoidea</taxon>
        <taxon>Formicidae</taxon>
        <taxon>Formicinae</taxon>
        <taxon>Lasius</taxon>
        <taxon>Lasius</taxon>
    </lineage>
</organism>
<feature type="domain" description="Reverse transcriptase" evidence="1">
    <location>
        <begin position="2"/>
        <end position="81"/>
    </location>
</feature>
<evidence type="ECO:0000259" key="1">
    <source>
        <dbReference type="Pfam" id="PF00078"/>
    </source>
</evidence>